<evidence type="ECO:0000256" key="1">
    <source>
        <dbReference type="SAM" id="Coils"/>
    </source>
</evidence>
<sequence length="585" mass="59242">MKLRRLVTVAATAALVLSVALAATPAHSQVISPARGGTGTSTIPSLGQLLVGQGNGTYAPQATSTLGIQSGGGTWGSITGILGDQTDLQDELDGKYDAGNPLGFISGIAWGDIGGLITDQTDLRSVLDGKLPGILDPPTANIFVGSGSGGSFGATDENNVGIGTNSLDALNNSNADGNFGLGLNALTALTSGDNNLAFGTNAGAALTTGGSNVLLGNEAGLSLTTTQSNVFIGDAAGRLNTKSGSVIIGRQANYLGDLNGGVAIGFQAGSNNTSVRNVFLGGSSGIGNTGFDNVYVGDLSGGTSAGNARLNVVVGSGSGGALTTGFDNLFAGYRAGNITTTGSNLIMLGQDTNASSATASNELNIGNTLYGSLSTGRIGIGTSSPQYRLSVVSDSDTNIFQLYDSDGNCLQNPESGAITTSCSSDQKLKANIRDSSRSATGYLNGFRIRDYEVRTNGETRTGVIAQEVALTHPELVQTISLPVYGTTTREKLVSSVDEKGRATLAPVSEPVQIGTSTTQFVTLPSTWELVKAIQELDARVTALEAQKVAAEDRADTSENRAAGAGALLLAGLAAHFVNRKSNAAA</sequence>
<gene>
    <name evidence="4" type="ORF">NSO95_05905</name>
</gene>
<evidence type="ECO:0000313" key="4">
    <source>
        <dbReference type="EMBL" id="MCR2833470.1"/>
    </source>
</evidence>
<feature type="signal peptide" evidence="2">
    <location>
        <begin position="1"/>
        <end position="22"/>
    </location>
</feature>
<name>A0ABT1XP73_9SPHN</name>
<dbReference type="Pfam" id="PF13884">
    <property type="entry name" value="Peptidase_S74"/>
    <property type="match status" value="1"/>
</dbReference>
<comment type="caution">
    <text evidence="4">The sequence shown here is derived from an EMBL/GenBank/DDBJ whole genome shotgun (WGS) entry which is preliminary data.</text>
</comment>
<feature type="domain" description="Peptidase S74" evidence="3">
    <location>
        <begin position="424"/>
        <end position="547"/>
    </location>
</feature>
<keyword evidence="5" id="KW-1185">Reference proteome</keyword>
<dbReference type="RefSeq" id="WP_257595234.1">
    <property type="nucleotide sequence ID" value="NZ_JANKHH010000003.1"/>
</dbReference>
<proteinExistence type="predicted"/>
<dbReference type="PROSITE" id="PS51688">
    <property type="entry name" value="ICA"/>
    <property type="match status" value="1"/>
</dbReference>
<accession>A0ABT1XP73</accession>
<evidence type="ECO:0000259" key="3">
    <source>
        <dbReference type="PROSITE" id="PS51688"/>
    </source>
</evidence>
<keyword evidence="2" id="KW-0732">Signal</keyword>
<evidence type="ECO:0000313" key="5">
    <source>
        <dbReference type="Proteomes" id="UP001206067"/>
    </source>
</evidence>
<keyword evidence="1" id="KW-0175">Coiled coil</keyword>
<dbReference type="EMBL" id="JANKHH010000003">
    <property type="protein sequence ID" value="MCR2833470.1"/>
    <property type="molecule type" value="Genomic_DNA"/>
</dbReference>
<evidence type="ECO:0000256" key="2">
    <source>
        <dbReference type="SAM" id="SignalP"/>
    </source>
</evidence>
<feature type="coiled-coil region" evidence="1">
    <location>
        <begin position="533"/>
        <end position="560"/>
    </location>
</feature>
<organism evidence="4 5">
    <name type="scientific">Parerythrobacter lacustris</name>
    <dbReference type="NCBI Taxonomy" id="2969984"/>
    <lineage>
        <taxon>Bacteria</taxon>
        <taxon>Pseudomonadati</taxon>
        <taxon>Pseudomonadota</taxon>
        <taxon>Alphaproteobacteria</taxon>
        <taxon>Sphingomonadales</taxon>
        <taxon>Erythrobacteraceae</taxon>
        <taxon>Parerythrobacter</taxon>
    </lineage>
</organism>
<dbReference type="Proteomes" id="UP001206067">
    <property type="component" value="Unassembled WGS sequence"/>
</dbReference>
<feature type="chain" id="PRO_5046979173" evidence="2">
    <location>
        <begin position="23"/>
        <end position="585"/>
    </location>
</feature>
<reference evidence="4 5" key="1">
    <citation type="submission" date="2022-08" db="EMBL/GenBank/DDBJ databases">
        <title>Polyphasic taxonomy analysis of Qipengyuania sp.RS5-5.</title>
        <authorList>
            <person name="Xamxidin M."/>
            <person name="Wu M."/>
        </authorList>
    </citation>
    <scope>NUCLEOTIDE SEQUENCE [LARGE SCALE GENOMIC DNA]</scope>
    <source>
        <strain evidence="4 5">RS5-5</strain>
    </source>
</reference>
<protein>
    <submittedName>
        <fullName evidence="4">Tail fiber domain-containing protein</fullName>
    </submittedName>
</protein>
<dbReference type="InterPro" id="IPR030392">
    <property type="entry name" value="S74_ICA"/>
</dbReference>